<organism evidence="2 3">
    <name type="scientific">Chelatococcus reniformis</name>
    <dbReference type="NCBI Taxonomy" id="1494448"/>
    <lineage>
        <taxon>Bacteria</taxon>
        <taxon>Pseudomonadati</taxon>
        <taxon>Pseudomonadota</taxon>
        <taxon>Alphaproteobacteria</taxon>
        <taxon>Hyphomicrobiales</taxon>
        <taxon>Chelatococcaceae</taxon>
        <taxon>Chelatococcus</taxon>
    </lineage>
</organism>
<sequence>MHNPDGRARYPRASELDGQAGLDRSGAQLRWNGGIDPVGPHGIPMLPFERNGR</sequence>
<accession>A0A916U9V8</accession>
<evidence type="ECO:0000313" key="2">
    <source>
        <dbReference type="EMBL" id="GGC64501.1"/>
    </source>
</evidence>
<dbReference type="Proteomes" id="UP000637002">
    <property type="component" value="Unassembled WGS sequence"/>
</dbReference>
<dbReference type="AlphaFoldDB" id="A0A916U9V8"/>
<comment type="caution">
    <text evidence="2">The sequence shown here is derived from an EMBL/GenBank/DDBJ whole genome shotgun (WGS) entry which is preliminary data.</text>
</comment>
<proteinExistence type="predicted"/>
<protein>
    <submittedName>
        <fullName evidence="2">Uncharacterized protein</fullName>
    </submittedName>
</protein>
<gene>
    <name evidence="2" type="ORF">GCM10010994_23870</name>
</gene>
<reference evidence="2" key="1">
    <citation type="journal article" date="2014" name="Int. J. Syst. Evol. Microbiol.">
        <title>Complete genome sequence of Corynebacterium casei LMG S-19264T (=DSM 44701T), isolated from a smear-ripened cheese.</title>
        <authorList>
            <consortium name="US DOE Joint Genome Institute (JGI-PGF)"/>
            <person name="Walter F."/>
            <person name="Albersmeier A."/>
            <person name="Kalinowski J."/>
            <person name="Ruckert C."/>
        </authorList>
    </citation>
    <scope>NUCLEOTIDE SEQUENCE</scope>
    <source>
        <strain evidence="2">CGMCC 1.12919</strain>
    </source>
</reference>
<feature type="region of interest" description="Disordered" evidence="1">
    <location>
        <begin position="1"/>
        <end position="53"/>
    </location>
</feature>
<evidence type="ECO:0000313" key="3">
    <source>
        <dbReference type="Proteomes" id="UP000637002"/>
    </source>
</evidence>
<evidence type="ECO:0000256" key="1">
    <source>
        <dbReference type="SAM" id="MobiDB-lite"/>
    </source>
</evidence>
<feature type="compositionally biased region" description="Basic and acidic residues" evidence="1">
    <location>
        <begin position="1"/>
        <end position="15"/>
    </location>
</feature>
<reference evidence="2" key="2">
    <citation type="submission" date="2020-09" db="EMBL/GenBank/DDBJ databases">
        <authorList>
            <person name="Sun Q."/>
            <person name="Zhou Y."/>
        </authorList>
    </citation>
    <scope>NUCLEOTIDE SEQUENCE</scope>
    <source>
        <strain evidence="2">CGMCC 1.12919</strain>
    </source>
</reference>
<dbReference type="EMBL" id="BMGG01000004">
    <property type="protein sequence ID" value="GGC64501.1"/>
    <property type="molecule type" value="Genomic_DNA"/>
</dbReference>
<name>A0A916U9V8_9HYPH</name>
<keyword evidence="3" id="KW-1185">Reference proteome</keyword>